<dbReference type="Proteomes" id="UP001597114">
    <property type="component" value="Unassembled WGS sequence"/>
</dbReference>
<dbReference type="InterPro" id="IPR050272">
    <property type="entry name" value="Isochorismatase-like_hydrls"/>
</dbReference>
<evidence type="ECO:0000313" key="3">
    <source>
        <dbReference type="EMBL" id="MFD1518010.1"/>
    </source>
</evidence>
<dbReference type="CDD" id="cd00431">
    <property type="entry name" value="cysteine_hydrolases"/>
    <property type="match status" value="1"/>
</dbReference>
<dbReference type="PANTHER" id="PTHR43540:SF6">
    <property type="entry name" value="ISOCHORISMATASE-LIKE DOMAIN-CONTAINING PROTEIN"/>
    <property type="match status" value="1"/>
</dbReference>
<accession>A0ABW4EUX3</accession>
<protein>
    <submittedName>
        <fullName evidence="3">Cysteine hydrolase</fullName>
    </submittedName>
</protein>
<sequence>MDQTAVLMIDMQNSYIAEDGMRDALGWPPIWRLEETVAACAGLLANAREQGLPIIYSRAVGSAAGPLGNNPRFARLLRHRAHRIPELSPAQQAWTRQIMDAVAPRPDDVVLDKSRASFFDYTELEPLLHNLAVTRLIVAGLQTNVCVEATARAALSHNFEVAVPDDAVSTDGPDLHVAALNSMRVLYIEIAPWKELIAPGATWERAFTTPDYGRNPAYWSESTHA</sequence>
<dbReference type="PANTHER" id="PTHR43540">
    <property type="entry name" value="PEROXYUREIDOACRYLATE/UREIDOACRYLATE AMIDOHYDROLASE-RELATED"/>
    <property type="match status" value="1"/>
</dbReference>
<gene>
    <name evidence="3" type="ORF">ACFSJD_10950</name>
</gene>
<keyword evidence="4" id="KW-1185">Reference proteome</keyword>
<evidence type="ECO:0000259" key="2">
    <source>
        <dbReference type="Pfam" id="PF00857"/>
    </source>
</evidence>
<dbReference type="EMBL" id="JBHUCO010000012">
    <property type="protein sequence ID" value="MFD1518010.1"/>
    <property type="molecule type" value="Genomic_DNA"/>
</dbReference>
<feature type="domain" description="Isochorismatase-like" evidence="2">
    <location>
        <begin position="4"/>
        <end position="186"/>
    </location>
</feature>
<dbReference type="GO" id="GO:0016787">
    <property type="term" value="F:hydrolase activity"/>
    <property type="evidence" value="ECO:0007669"/>
    <property type="project" value="UniProtKB-KW"/>
</dbReference>
<name>A0ABW4EUX3_9PSEU</name>
<proteinExistence type="predicted"/>
<organism evidence="3 4">
    <name type="scientific">Pseudonocardia yunnanensis</name>
    <dbReference type="NCBI Taxonomy" id="58107"/>
    <lineage>
        <taxon>Bacteria</taxon>
        <taxon>Bacillati</taxon>
        <taxon>Actinomycetota</taxon>
        <taxon>Actinomycetes</taxon>
        <taxon>Pseudonocardiales</taxon>
        <taxon>Pseudonocardiaceae</taxon>
        <taxon>Pseudonocardia</taxon>
    </lineage>
</organism>
<evidence type="ECO:0000313" key="4">
    <source>
        <dbReference type="Proteomes" id="UP001597114"/>
    </source>
</evidence>
<comment type="caution">
    <text evidence="3">The sequence shown here is derived from an EMBL/GenBank/DDBJ whole genome shotgun (WGS) entry which is preliminary data.</text>
</comment>
<reference evidence="4" key="1">
    <citation type="journal article" date="2019" name="Int. J. Syst. Evol. Microbiol.">
        <title>The Global Catalogue of Microorganisms (GCM) 10K type strain sequencing project: providing services to taxonomists for standard genome sequencing and annotation.</title>
        <authorList>
            <consortium name="The Broad Institute Genomics Platform"/>
            <consortium name="The Broad Institute Genome Sequencing Center for Infectious Disease"/>
            <person name="Wu L."/>
            <person name="Ma J."/>
        </authorList>
    </citation>
    <scope>NUCLEOTIDE SEQUENCE [LARGE SCALE GENOMIC DNA]</scope>
    <source>
        <strain evidence="4">CCM 7043</strain>
    </source>
</reference>
<dbReference type="InterPro" id="IPR036380">
    <property type="entry name" value="Isochorismatase-like_sf"/>
</dbReference>
<evidence type="ECO:0000256" key="1">
    <source>
        <dbReference type="ARBA" id="ARBA00022801"/>
    </source>
</evidence>
<dbReference type="Gene3D" id="3.40.50.850">
    <property type="entry name" value="Isochorismatase-like"/>
    <property type="match status" value="1"/>
</dbReference>
<keyword evidence="1 3" id="KW-0378">Hydrolase</keyword>
<dbReference type="RefSeq" id="WP_344720049.1">
    <property type="nucleotide sequence ID" value="NZ_BAAAUS010000006.1"/>
</dbReference>
<dbReference type="InterPro" id="IPR000868">
    <property type="entry name" value="Isochorismatase-like_dom"/>
</dbReference>
<dbReference type="SUPFAM" id="SSF52499">
    <property type="entry name" value="Isochorismatase-like hydrolases"/>
    <property type="match status" value="1"/>
</dbReference>
<dbReference type="Pfam" id="PF00857">
    <property type="entry name" value="Isochorismatase"/>
    <property type="match status" value="1"/>
</dbReference>